<evidence type="ECO:0000313" key="1">
    <source>
        <dbReference type="EMBL" id="CAK0820601.1"/>
    </source>
</evidence>
<evidence type="ECO:0000313" key="2">
    <source>
        <dbReference type="Proteomes" id="UP001189429"/>
    </source>
</evidence>
<feature type="non-terminal residue" evidence="1">
    <location>
        <position position="179"/>
    </location>
</feature>
<feature type="non-terminal residue" evidence="1">
    <location>
        <position position="1"/>
    </location>
</feature>
<accession>A0ABN9RQT8</accession>
<proteinExistence type="predicted"/>
<gene>
    <name evidence="1" type="ORF">PCOR1329_LOCUS22217</name>
</gene>
<reference evidence="1" key="1">
    <citation type="submission" date="2023-10" db="EMBL/GenBank/DDBJ databases">
        <authorList>
            <person name="Chen Y."/>
            <person name="Shah S."/>
            <person name="Dougan E. K."/>
            <person name="Thang M."/>
            <person name="Chan C."/>
        </authorList>
    </citation>
    <scope>NUCLEOTIDE SEQUENCE [LARGE SCALE GENOMIC DNA]</scope>
</reference>
<dbReference type="Proteomes" id="UP001189429">
    <property type="component" value="Unassembled WGS sequence"/>
</dbReference>
<comment type="caution">
    <text evidence="1">The sequence shown here is derived from an EMBL/GenBank/DDBJ whole genome shotgun (WGS) entry which is preliminary data.</text>
</comment>
<dbReference type="EMBL" id="CAUYUJ010007391">
    <property type="protein sequence ID" value="CAK0820601.1"/>
    <property type="molecule type" value="Genomic_DNA"/>
</dbReference>
<protein>
    <submittedName>
        <fullName evidence="1">Uncharacterized protein</fullName>
    </submittedName>
</protein>
<organism evidence="1 2">
    <name type="scientific">Prorocentrum cordatum</name>
    <dbReference type="NCBI Taxonomy" id="2364126"/>
    <lineage>
        <taxon>Eukaryota</taxon>
        <taxon>Sar</taxon>
        <taxon>Alveolata</taxon>
        <taxon>Dinophyceae</taxon>
        <taxon>Prorocentrales</taxon>
        <taxon>Prorocentraceae</taxon>
        <taxon>Prorocentrum</taxon>
    </lineage>
</organism>
<sequence>RWPDPMSAAFVLRAVALTYDFDAPQTLLNWGLCALAPPAARLQAATCAEPLRAWGAQMGVMLAMAAVQVAILAAMHEQGVSLVWTCMGRGRAATPRARGEGCAAPDARERETVFFPAILCFDPACTDRGARRVVDRRCPHPEPRGGRRDLAAGVAGVLPGTLRRPRRGGARGAGAAAVV</sequence>
<keyword evidence="2" id="KW-1185">Reference proteome</keyword>
<name>A0ABN9RQT8_9DINO</name>